<evidence type="ECO:0000256" key="8">
    <source>
        <dbReference type="SAM" id="MobiDB-lite"/>
    </source>
</evidence>
<dbReference type="InterPro" id="IPR008250">
    <property type="entry name" value="ATPase_P-typ_transduc_dom_A_sf"/>
</dbReference>
<dbReference type="Pfam" id="PF00122">
    <property type="entry name" value="E1-E2_ATPase"/>
    <property type="match status" value="1"/>
</dbReference>
<dbReference type="InterPro" id="IPR051014">
    <property type="entry name" value="Cation_Transport_ATPase_IB"/>
</dbReference>
<keyword evidence="4" id="KW-1278">Translocase</keyword>
<sequence length="753" mass="81404">MPVLPEYETLILKQSPIQDYEIIHVTRERFRIRISRLASDPEYASKLTWLVEYEDFVLSVRISLLSSSLIVNYDPDVPVTTVQSSLLKCIEKASQAEVPAGIVPIKTESRPEIDWIERLGLPILSLSLAVLSTQVMPIPAVALGALVTTAAIPFVSRIIEIVIKERRLDSDILDAIWLGLYTLKGDFVGPSLMLSLMYTGDALRDVTARASERQVFDLLSSMDKFARLERDGVEVLVPLKEVQKGDRVVVYPGEIIPVSGRVLRGTALIDEHRLTGESTLVSRSEGQVVHASTLVLEGKISVLTKRLGSNTRVGLTVQLLQSAPVHDTRVEDYAAKVADATIVPSMLLSGAIFVLTQDVSRSLAPLHLDFSHNIRIAVPSTIIAALTFAARHGVYIRSGRALEMLARIDTIVFDKTGTLTQGNAEVVEILTASSTISSTEVLEVAASAEQGNTHPVAGAILRYAEAQNIQTQPCSAWDYRIGFGVVAEIGGEKILAGSHRLISQEGIDLNPIYKYHPQLQTGSHSTVYVAKGGELLGVILYTDPARAESAEVISTLENLGNETYMLTGDSKRVANHVAKQLGIKNNHVYAESFPDQKVEVIRQFQSQERTVAFIGEGINDAAALAHADVSISFASGIDIARETADVVLLEDDLRGIASAIAIAKQAMDIVYQNTALIAIPNIGVVLAGVLFAFDPVLGVIISNGSALVAELNSFRPLFESGFPTFNPEPVKSSPTPESSSLSKGIEALTPSPV</sequence>
<dbReference type="SFLD" id="SFLDS00003">
    <property type="entry name" value="Haloacid_Dehalogenase"/>
    <property type="match status" value="1"/>
</dbReference>
<dbReference type="InterPro" id="IPR018303">
    <property type="entry name" value="ATPase_P-typ_P_site"/>
</dbReference>
<dbReference type="SFLD" id="SFLDG00002">
    <property type="entry name" value="C1.7:_P-type_atpase_like"/>
    <property type="match status" value="1"/>
</dbReference>
<evidence type="ECO:0000256" key="3">
    <source>
        <dbReference type="ARBA" id="ARBA00022692"/>
    </source>
</evidence>
<evidence type="ECO:0000256" key="6">
    <source>
        <dbReference type="ARBA" id="ARBA00023136"/>
    </source>
</evidence>
<dbReference type="GO" id="GO:0005886">
    <property type="term" value="C:plasma membrane"/>
    <property type="evidence" value="ECO:0007669"/>
    <property type="project" value="UniProtKB-SubCell"/>
</dbReference>
<dbReference type="AlphaFoldDB" id="A0A433VMM5"/>
<dbReference type="SFLD" id="SFLDF00027">
    <property type="entry name" value="p-type_atpase"/>
    <property type="match status" value="1"/>
</dbReference>
<feature type="domain" description="P-type ATPase A" evidence="9">
    <location>
        <begin position="224"/>
        <end position="321"/>
    </location>
</feature>
<keyword evidence="11" id="KW-1185">Reference proteome</keyword>
<dbReference type="PRINTS" id="PR00120">
    <property type="entry name" value="HATPASE"/>
</dbReference>
<dbReference type="InterPro" id="IPR059000">
    <property type="entry name" value="ATPase_P-type_domA"/>
</dbReference>
<evidence type="ECO:0000256" key="2">
    <source>
        <dbReference type="ARBA" id="ARBA00006024"/>
    </source>
</evidence>
<proteinExistence type="inferred from homology"/>
<dbReference type="PRINTS" id="PR00119">
    <property type="entry name" value="CATATPASE"/>
</dbReference>
<accession>A0A433VMM5</accession>
<reference evidence="10" key="1">
    <citation type="submission" date="2018-12" db="EMBL/GenBank/DDBJ databases">
        <authorList>
            <person name="Will S."/>
            <person name="Neumann-Schaal M."/>
            <person name="Henke P."/>
        </authorList>
    </citation>
    <scope>NUCLEOTIDE SEQUENCE</scope>
    <source>
        <strain evidence="10">PCC 7102</strain>
    </source>
</reference>
<keyword evidence="5" id="KW-1133">Transmembrane helix</keyword>
<feature type="region of interest" description="Disordered" evidence="8">
    <location>
        <begin position="726"/>
        <end position="753"/>
    </location>
</feature>
<dbReference type="Gene3D" id="3.40.1110.10">
    <property type="entry name" value="Calcium-transporting ATPase, cytoplasmic domain N"/>
    <property type="match status" value="1"/>
</dbReference>
<organism evidence="10 11">
    <name type="scientific">Dulcicalothrix desertica PCC 7102</name>
    <dbReference type="NCBI Taxonomy" id="232991"/>
    <lineage>
        <taxon>Bacteria</taxon>
        <taxon>Bacillati</taxon>
        <taxon>Cyanobacteriota</taxon>
        <taxon>Cyanophyceae</taxon>
        <taxon>Nostocales</taxon>
        <taxon>Calotrichaceae</taxon>
        <taxon>Dulcicalothrix</taxon>
    </lineage>
</organism>
<gene>
    <name evidence="10" type="ORF">DSM106972_025820</name>
</gene>
<name>A0A433VMM5_9CYAN</name>
<dbReference type="NCBIfam" id="TIGR01525">
    <property type="entry name" value="ATPase-IB_hvy"/>
    <property type="match status" value="1"/>
</dbReference>
<dbReference type="GO" id="GO:0016887">
    <property type="term" value="F:ATP hydrolysis activity"/>
    <property type="evidence" value="ECO:0007669"/>
    <property type="project" value="InterPro"/>
</dbReference>
<dbReference type="PANTHER" id="PTHR48085">
    <property type="entry name" value="CADMIUM/ZINC-TRANSPORTING ATPASE HMA2-RELATED"/>
    <property type="match status" value="1"/>
</dbReference>
<comment type="similarity">
    <text evidence="2 7">Belongs to the cation transport ATPase (P-type) (TC 3.A.3) family. Type IB subfamily.</text>
</comment>
<dbReference type="InterPro" id="IPR027256">
    <property type="entry name" value="P-typ_ATPase_IB"/>
</dbReference>
<dbReference type="RefSeq" id="WP_127081139.1">
    <property type="nucleotide sequence ID" value="NZ_RSCL01000005.1"/>
</dbReference>
<dbReference type="NCBIfam" id="TIGR01494">
    <property type="entry name" value="ATPase_P-type"/>
    <property type="match status" value="1"/>
</dbReference>
<evidence type="ECO:0000313" key="11">
    <source>
        <dbReference type="Proteomes" id="UP000271624"/>
    </source>
</evidence>
<comment type="subcellular location">
    <subcellularLocation>
        <location evidence="7">Cell membrane</location>
    </subcellularLocation>
    <subcellularLocation>
        <location evidence="1">Membrane</location>
        <topology evidence="1">Multi-pass membrane protein</topology>
    </subcellularLocation>
</comment>
<keyword evidence="7" id="KW-0067">ATP-binding</keyword>
<feature type="compositionally biased region" description="Low complexity" evidence="8">
    <location>
        <begin position="727"/>
        <end position="743"/>
    </location>
</feature>
<dbReference type="Pfam" id="PF00702">
    <property type="entry name" value="Hydrolase"/>
    <property type="match status" value="1"/>
</dbReference>
<protein>
    <submittedName>
        <fullName evidence="10">ATPase</fullName>
    </submittedName>
</protein>
<comment type="caution">
    <text evidence="10">The sequence shown here is derived from an EMBL/GenBank/DDBJ whole genome shotgun (WGS) entry which is preliminary data.</text>
</comment>
<dbReference type="PROSITE" id="PS00154">
    <property type="entry name" value="ATPASE_E1_E2"/>
    <property type="match status" value="1"/>
</dbReference>
<evidence type="ECO:0000256" key="1">
    <source>
        <dbReference type="ARBA" id="ARBA00004141"/>
    </source>
</evidence>
<dbReference type="InterPro" id="IPR023299">
    <property type="entry name" value="ATPase_P-typ_cyto_dom_N"/>
</dbReference>
<keyword evidence="7" id="KW-0479">Metal-binding</keyword>
<evidence type="ECO:0000259" key="9">
    <source>
        <dbReference type="Pfam" id="PF00122"/>
    </source>
</evidence>
<keyword evidence="3" id="KW-0812">Transmembrane</keyword>
<evidence type="ECO:0000256" key="4">
    <source>
        <dbReference type="ARBA" id="ARBA00022967"/>
    </source>
</evidence>
<dbReference type="InterPro" id="IPR001757">
    <property type="entry name" value="P_typ_ATPase"/>
</dbReference>
<dbReference type="Gene3D" id="3.40.50.1000">
    <property type="entry name" value="HAD superfamily/HAD-like"/>
    <property type="match status" value="1"/>
</dbReference>
<dbReference type="PANTHER" id="PTHR48085:SF5">
    <property type="entry name" value="CADMIUM_ZINC-TRANSPORTING ATPASE HMA4-RELATED"/>
    <property type="match status" value="1"/>
</dbReference>
<dbReference type="GO" id="GO:0046872">
    <property type="term" value="F:metal ion binding"/>
    <property type="evidence" value="ECO:0007669"/>
    <property type="project" value="UniProtKB-KW"/>
</dbReference>
<dbReference type="SUPFAM" id="SSF81653">
    <property type="entry name" value="Calcium ATPase, transduction domain A"/>
    <property type="match status" value="1"/>
</dbReference>
<evidence type="ECO:0000256" key="7">
    <source>
        <dbReference type="RuleBase" id="RU362081"/>
    </source>
</evidence>
<reference evidence="10" key="2">
    <citation type="journal article" date="2019" name="Genome Biol. Evol.">
        <title>Day and night: Metabolic profiles and evolutionary relationships of six axenic non-marine cyanobacteria.</title>
        <authorList>
            <person name="Will S.E."/>
            <person name="Henke P."/>
            <person name="Boedeker C."/>
            <person name="Huang S."/>
            <person name="Brinkmann H."/>
            <person name="Rohde M."/>
            <person name="Jarek M."/>
            <person name="Friedl T."/>
            <person name="Seufert S."/>
            <person name="Schumacher M."/>
            <person name="Overmann J."/>
            <person name="Neumann-Schaal M."/>
            <person name="Petersen J."/>
        </authorList>
    </citation>
    <scope>NUCLEOTIDE SEQUENCE [LARGE SCALE GENOMIC DNA]</scope>
    <source>
        <strain evidence="10">PCC 7102</strain>
    </source>
</reference>
<evidence type="ECO:0000313" key="10">
    <source>
        <dbReference type="EMBL" id="RUT07321.1"/>
    </source>
</evidence>
<dbReference type="Proteomes" id="UP000271624">
    <property type="component" value="Unassembled WGS sequence"/>
</dbReference>
<evidence type="ECO:0000256" key="5">
    <source>
        <dbReference type="ARBA" id="ARBA00022989"/>
    </source>
</evidence>
<dbReference type="GO" id="GO:0005524">
    <property type="term" value="F:ATP binding"/>
    <property type="evidence" value="ECO:0007669"/>
    <property type="project" value="UniProtKB-UniRule"/>
</dbReference>
<keyword evidence="7" id="KW-0547">Nucleotide-binding</keyword>
<dbReference type="SUPFAM" id="SSF56784">
    <property type="entry name" value="HAD-like"/>
    <property type="match status" value="1"/>
</dbReference>
<dbReference type="Gene3D" id="2.70.150.10">
    <property type="entry name" value="Calcium-transporting ATPase, cytoplasmic transduction domain A"/>
    <property type="match status" value="1"/>
</dbReference>
<dbReference type="InterPro" id="IPR036412">
    <property type="entry name" value="HAD-like_sf"/>
</dbReference>
<keyword evidence="6" id="KW-0472">Membrane</keyword>
<dbReference type="InterPro" id="IPR044492">
    <property type="entry name" value="P_typ_ATPase_HD_dom"/>
</dbReference>
<dbReference type="OrthoDB" id="499468at2"/>
<dbReference type="GO" id="GO:0019829">
    <property type="term" value="F:ATPase-coupled monoatomic cation transmembrane transporter activity"/>
    <property type="evidence" value="ECO:0007669"/>
    <property type="project" value="InterPro"/>
</dbReference>
<dbReference type="InterPro" id="IPR023214">
    <property type="entry name" value="HAD_sf"/>
</dbReference>
<keyword evidence="7" id="KW-1003">Cell membrane</keyword>
<dbReference type="EMBL" id="RSCL01000005">
    <property type="protein sequence ID" value="RUT07321.1"/>
    <property type="molecule type" value="Genomic_DNA"/>
</dbReference>